<evidence type="ECO:0000256" key="4">
    <source>
        <dbReference type="ARBA" id="ARBA00023242"/>
    </source>
</evidence>
<evidence type="ECO:0000256" key="5">
    <source>
        <dbReference type="PROSITE-ProRule" id="PRU00176"/>
    </source>
</evidence>
<feature type="domain" description="RRM" evidence="6">
    <location>
        <begin position="565"/>
        <end position="654"/>
    </location>
</feature>
<sequence length="672" mass="75681">MEEYIPLIKTKKRDDTHSVYISNLPNDVTKFDIRELVTSNDLTPLHCIVATNRKTQSKYGFAIFSTPDEANQCVSILQKTSYCGKLLNVELSKPKYYKWSKSKKSDGSVGFVKNSFIIKGYPSQTTEEQVRGSVTSILNGVPFTLVRVGDKWRFVFENLSTCLSAATKLSSVRVKVPNGGTVIIHSVLPKIAINNKSAKVGRIFVKNLPFNITSDELASKFTKIDPNCTVHFTHNENTCVKGFAFVQFTKIKLALKALKLNGTTIKGRKVEIHLAVSKEYFTSDSDKNNANNLSDECGDDIMDIDDSSDIEKHGVDKFVTDSVACNNDTNDYSYHVKDAEMEDLEDLPKQNNKNIVNVIKSAKYGDAISKNKITKVTLKQLKMRSAEITNGKPSSSTINSDVNEGKTAFVQNVPFEATQEQLESIFRVYGELEYAKLVKDPAGRNKGTAFVKFMTKESLDNLLSSEANTKFEIGEYLIGDRLDSGERSAENLGIALLGRKLRIVRAVTRDEAKELESTNVKVDRRRLYLLKESLKGISEEQRGLLTKGKNRENRIDNPNTFVSDKRICIRNLPIYLTKQELRDKLKESVKGIGKIQLLADKKRKVANLNGKRIKRGKRFGFVEFKTRGQAKLALKFLNNTNAFGQKLVAEFSLEDKRALMERERKAKLIKLR</sequence>
<reference evidence="7 8" key="2">
    <citation type="journal article" date="2013" name="PLoS ONE">
        <title>Whole genome mapping and re-organization of the nuclear and mitochondrial genomes of Babesia microti isolates.</title>
        <authorList>
            <person name="Cornillot E."/>
            <person name="Dassouli A."/>
            <person name="Garg A."/>
            <person name="Pachikara N."/>
            <person name="Randazzo S."/>
            <person name="Depoix D."/>
            <person name="Carcy B."/>
            <person name="Delbecq S."/>
            <person name="Frutos R."/>
            <person name="Silva J.C."/>
            <person name="Sutton R."/>
            <person name="Krause P.J."/>
            <person name="Mamoun C.B."/>
        </authorList>
    </citation>
    <scope>NUCLEOTIDE SEQUENCE [LARGE SCALE GENOMIC DNA]</scope>
    <source>
        <strain evidence="7 8">RI</strain>
    </source>
</reference>
<accession>A0A1N6LY08</accession>
<reference evidence="7 8" key="1">
    <citation type="journal article" date="2012" name="Nucleic Acids Res.">
        <title>Sequencing of the smallest Apicomplexan genome from the human pathogen Babesia microti.</title>
        <authorList>
            <person name="Cornillot E."/>
            <person name="Hadj-Kaddour K."/>
            <person name="Dassouli A."/>
            <person name="Noel B."/>
            <person name="Ranwez V."/>
            <person name="Vacherie B."/>
            <person name="Augagneur Y."/>
            <person name="Bres V."/>
            <person name="Duclos A."/>
            <person name="Randazzo S."/>
            <person name="Carcy B."/>
            <person name="Debierre-Grockiego F."/>
            <person name="Delbecq S."/>
            <person name="Moubri-Menage K."/>
            <person name="Shams-Eldin H."/>
            <person name="Usmani-Brown S."/>
            <person name="Bringaud F."/>
            <person name="Wincker P."/>
            <person name="Vivares C.P."/>
            <person name="Schwarz R.T."/>
            <person name="Schetters T.P."/>
            <person name="Krause P.J."/>
            <person name="Gorenflot A."/>
            <person name="Berry V."/>
            <person name="Barbe V."/>
            <person name="Ben Mamoun C."/>
        </authorList>
    </citation>
    <scope>NUCLEOTIDE SEQUENCE [LARGE SCALE GENOMIC DNA]</scope>
    <source>
        <strain evidence="7 8">RI</strain>
    </source>
</reference>
<keyword evidence="2" id="KW-0677">Repeat</keyword>
<evidence type="ECO:0000313" key="8">
    <source>
        <dbReference type="Proteomes" id="UP000002899"/>
    </source>
</evidence>
<dbReference type="PANTHER" id="PTHR48039">
    <property type="entry name" value="RNA-BINDING MOTIF PROTEIN 14B"/>
    <property type="match status" value="1"/>
</dbReference>
<dbReference type="PROSITE" id="PS50102">
    <property type="entry name" value="RRM"/>
    <property type="match status" value="4"/>
</dbReference>
<dbReference type="SMART" id="SM00360">
    <property type="entry name" value="RRM"/>
    <property type="match status" value="4"/>
</dbReference>
<dbReference type="PANTHER" id="PTHR48039:SF5">
    <property type="entry name" value="RNA-BINDING PROTEIN 28"/>
    <property type="match status" value="1"/>
</dbReference>
<dbReference type="SUPFAM" id="SSF54928">
    <property type="entry name" value="RNA-binding domain, RBD"/>
    <property type="match status" value="4"/>
</dbReference>
<dbReference type="Gene3D" id="3.30.70.330">
    <property type="match status" value="4"/>
</dbReference>
<dbReference type="Pfam" id="PF00076">
    <property type="entry name" value="RRM_1"/>
    <property type="match status" value="4"/>
</dbReference>
<dbReference type="InterPro" id="IPR012677">
    <property type="entry name" value="Nucleotide-bd_a/b_plait_sf"/>
</dbReference>
<keyword evidence="4" id="KW-0539">Nucleus</keyword>
<organism evidence="7 8">
    <name type="scientific">Babesia microti (strain RI)</name>
    <dbReference type="NCBI Taxonomy" id="1133968"/>
    <lineage>
        <taxon>Eukaryota</taxon>
        <taxon>Sar</taxon>
        <taxon>Alveolata</taxon>
        <taxon>Apicomplexa</taxon>
        <taxon>Aconoidasida</taxon>
        <taxon>Piroplasmida</taxon>
        <taxon>Babesiidae</taxon>
        <taxon>Babesia</taxon>
    </lineage>
</organism>
<feature type="domain" description="RRM" evidence="6">
    <location>
        <begin position="17"/>
        <end position="94"/>
    </location>
</feature>
<protein>
    <submittedName>
        <fullName evidence="7">RNA recognition motif. (A.k.a. RRM RBD or RNP domain)</fullName>
    </submittedName>
</protein>
<gene>
    <name evidence="7" type="ORF">BmR1_04g07485</name>
</gene>
<dbReference type="GO" id="GO:0005634">
    <property type="term" value="C:nucleus"/>
    <property type="evidence" value="ECO:0007669"/>
    <property type="project" value="UniProtKB-SubCell"/>
</dbReference>
<keyword evidence="8" id="KW-1185">Reference proteome</keyword>
<keyword evidence="3 5" id="KW-0694">RNA-binding</keyword>
<dbReference type="OrthoDB" id="3945418at2759"/>
<dbReference type="AlphaFoldDB" id="A0A1N6LY08"/>
<proteinExistence type="predicted"/>
<feature type="domain" description="RRM" evidence="6">
    <location>
        <begin position="201"/>
        <end position="277"/>
    </location>
</feature>
<evidence type="ECO:0000313" key="7">
    <source>
        <dbReference type="EMBL" id="SIO73744.1"/>
    </source>
</evidence>
<dbReference type="EMBL" id="LN871599">
    <property type="protein sequence ID" value="SIO73744.1"/>
    <property type="molecule type" value="Genomic_DNA"/>
</dbReference>
<evidence type="ECO:0000256" key="3">
    <source>
        <dbReference type="ARBA" id="ARBA00022884"/>
    </source>
</evidence>
<dbReference type="Proteomes" id="UP000002899">
    <property type="component" value="Chromosome IV"/>
</dbReference>
<dbReference type="KEGG" id="bmic:BmR1_04g07485"/>
<reference evidence="7 8" key="3">
    <citation type="journal article" date="2016" name="Sci. Rep.">
        <title>Genome-wide diversity and gene expression profiling of Babesia microti isolates identify polymorphic genes that mediate host-pathogen interactions.</title>
        <authorList>
            <person name="Silva J.C."/>
            <person name="Cornillot E."/>
            <person name="McCracken C."/>
            <person name="Usmani-Brown S."/>
            <person name="Dwivedi A."/>
            <person name="Ifeonu O.O."/>
            <person name="Crabtree J."/>
            <person name="Gotia H.T."/>
            <person name="Virji A.Z."/>
            <person name="Reynes C."/>
            <person name="Colinge J."/>
            <person name="Kumar V."/>
            <person name="Lawres L."/>
            <person name="Pazzi J.E."/>
            <person name="Pablo J.V."/>
            <person name="Hung C."/>
            <person name="Brancato J."/>
            <person name="Kumari P."/>
            <person name="Orvis J."/>
            <person name="Tretina K."/>
            <person name="Chibucos M."/>
            <person name="Ott S."/>
            <person name="Sadzewicz L."/>
            <person name="Sengamalay N."/>
            <person name="Shetty A.C."/>
            <person name="Su Q."/>
            <person name="Tallon L."/>
            <person name="Fraser C.M."/>
            <person name="Frutos R."/>
            <person name="Molina D.M."/>
            <person name="Krause P.J."/>
            <person name="Ben Mamoun C."/>
        </authorList>
    </citation>
    <scope>NUCLEOTIDE SEQUENCE [LARGE SCALE GENOMIC DNA]</scope>
    <source>
        <strain evidence="7 8">RI</strain>
    </source>
</reference>
<dbReference type="InterPro" id="IPR000504">
    <property type="entry name" value="RRM_dom"/>
</dbReference>
<comment type="subcellular location">
    <subcellularLocation>
        <location evidence="1">Nucleus</location>
    </subcellularLocation>
</comment>
<feature type="domain" description="RRM" evidence="6">
    <location>
        <begin position="406"/>
        <end position="508"/>
    </location>
</feature>
<dbReference type="InterPro" id="IPR035979">
    <property type="entry name" value="RBD_domain_sf"/>
</dbReference>
<dbReference type="InterPro" id="IPR051945">
    <property type="entry name" value="RRM_MRD1_RNA_proc_ribogen"/>
</dbReference>
<dbReference type="CDD" id="cd00590">
    <property type="entry name" value="RRM_SF"/>
    <property type="match status" value="1"/>
</dbReference>
<dbReference type="RefSeq" id="XP_021337807.1">
    <property type="nucleotide sequence ID" value="XM_021482600.1"/>
</dbReference>
<dbReference type="GeneID" id="24426140"/>
<name>A0A1N6LY08_BABMR</name>
<dbReference type="GO" id="GO:0003729">
    <property type="term" value="F:mRNA binding"/>
    <property type="evidence" value="ECO:0007669"/>
    <property type="project" value="TreeGrafter"/>
</dbReference>
<dbReference type="VEuPathDB" id="PiroplasmaDB:BmR1_04g07485"/>
<evidence type="ECO:0000259" key="6">
    <source>
        <dbReference type="PROSITE" id="PS50102"/>
    </source>
</evidence>
<evidence type="ECO:0000256" key="1">
    <source>
        <dbReference type="ARBA" id="ARBA00004123"/>
    </source>
</evidence>
<evidence type="ECO:0000256" key="2">
    <source>
        <dbReference type="ARBA" id="ARBA00022737"/>
    </source>
</evidence>